<dbReference type="EMBL" id="JAPDRK010000008">
    <property type="protein sequence ID" value="KAJ9609960.1"/>
    <property type="molecule type" value="Genomic_DNA"/>
</dbReference>
<feature type="compositionally biased region" description="Acidic residues" evidence="8">
    <location>
        <begin position="26"/>
        <end position="46"/>
    </location>
</feature>
<reference evidence="9" key="1">
    <citation type="submission" date="2022-10" db="EMBL/GenBank/DDBJ databases">
        <title>Culturing micro-colonial fungi from biological soil crusts in the Mojave desert and describing Neophaeococcomyces mojavensis, and introducing the new genera and species Taxawa tesnikishii.</title>
        <authorList>
            <person name="Kurbessoian T."/>
            <person name="Stajich J.E."/>
        </authorList>
    </citation>
    <scope>NUCLEOTIDE SEQUENCE</scope>
    <source>
        <strain evidence="9">TK_41</strain>
    </source>
</reference>
<dbReference type="GO" id="GO:0017056">
    <property type="term" value="F:structural constituent of nuclear pore"/>
    <property type="evidence" value="ECO:0007669"/>
    <property type="project" value="UniProtKB-UniRule"/>
</dbReference>
<keyword evidence="6 7" id="KW-0539">Nucleus</keyword>
<keyword evidence="5 7" id="KW-0906">Nuclear pore complex</keyword>
<dbReference type="AlphaFoldDB" id="A0AA39CJ52"/>
<dbReference type="Pfam" id="PF04121">
    <property type="entry name" value="Nup84_Nup100"/>
    <property type="match status" value="1"/>
</dbReference>
<dbReference type="GO" id="GO:0031080">
    <property type="term" value="C:nuclear pore outer ring"/>
    <property type="evidence" value="ECO:0007669"/>
    <property type="project" value="TreeGrafter"/>
</dbReference>
<name>A0AA39CJ52_9EURO</name>
<keyword evidence="7" id="KW-0472">Membrane</keyword>
<dbReference type="PANTHER" id="PTHR13003">
    <property type="entry name" value="NUP107-RELATED"/>
    <property type="match status" value="1"/>
</dbReference>
<dbReference type="InterPro" id="IPR007252">
    <property type="entry name" value="Nup84/Nup107"/>
</dbReference>
<dbReference type="Gene3D" id="1.20.190.50">
    <property type="match status" value="1"/>
</dbReference>
<feature type="region of interest" description="Disordered" evidence="8">
    <location>
        <begin position="1"/>
        <end position="60"/>
    </location>
</feature>
<evidence type="ECO:0000313" key="10">
    <source>
        <dbReference type="Proteomes" id="UP001172673"/>
    </source>
</evidence>
<comment type="similarity">
    <text evidence="7">Belongs to the nucleoporin Nup84/Nup107 family.</text>
</comment>
<evidence type="ECO:0000256" key="3">
    <source>
        <dbReference type="ARBA" id="ARBA00022927"/>
    </source>
</evidence>
<sequence>MAPITRSSVHGRQSQLDDHQTQEESPPPEDDYEDQEMPDEEGEESGQEGAAESSKFSLNPQDVMEFKSNAESSMLIDTTDAQSPYQSSAQEMLRPLQDTAERVSRQVEEFAKALDRFVSTREPTDNVLWDDALVLLERYGKIAEIRRAKTPDAEGEGELDKLGLEADIWILVRNLLYTNSPRNLDDVQIAQESRLAGLHRYSTNTELWMAFLDSDAVAQEYENILSWLQDRAATNSRSIEQITGDLMDRSSRGDGIWSSGPIFTQSKIKQQKRARVWSMPLEPANPGLNRTHVRESDSTRLVTQLDPDCRTRESAVFEDEDEYWDQATWQAYWEMLRRGYSNADIRAWFAERRMLWKYTALCGCGTSSKQMADSPWVRILNLATNTEWLERCRNLAHNPAIEDHFQRAVYGVLCGDFGASKSASNDIDDHLFAIFNSLLIQRYQHYLQASRDKSSQPTTGYRPAPPSTEKIRQYLSVQQSDPSFKEEVHLPHKLVELAVMSKDFDNLLITMGRAAAHVAYATGQGHDLMRESDTDEEELASLNARDPDCIRVVAHLQLLLRSLGMLESAYADYEYELENNLAAYIGLLETLGRWLLIPLYASKLSKERSHHVLGAILINVTDRRERDLQVKLMKQYNINVSEVAYSIFSLANYTDLQKLRRYEHGPIPAQITKMGGTGKIAQHKVIAGLMSGDLSEDDEKAVTSVEWVRYVDAENWHMASWSVGVVYKVFLLEGNFVALRQLLERVRLSEMSLAAVGMNLQFSDADPPTSNVESEVDEVDEDRVKPIGSPNRKRKSPNNDHSARRAKTDRQTLALYSLAWKQLEQLVAAIDALDVFQETADILEANNKTNPSLARTYKRDLKAHLDEVRQTMTPLLDNDFLSLPSDDNEALILTDIRNHYIPEIILAYNSALWFAGHYISRSWLVECMTLAQTVAETNMLTGAFVASGRMKELVRAFAVDSEALLLASEQKSGVGEKAKVWNVTWRET</sequence>
<accession>A0AA39CJ52</accession>
<dbReference type="GO" id="GO:0031965">
    <property type="term" value="C:nuclear membrane"/>
    <property type="evidence" value="ECO:0007669"/>
    <property type="project" value="UniProtKB-SubCell"/>
</dbReference>
<organism evidence="9 10">
    <name type="scientific">Cladophialophora chaetospira</name>
    <dbReference type="NCBI Taxonomy" id="386627"/>
    <lineage>
        <taxon>Eukaryota</taxon>
        <taxon>Fungi</taxon>
        <taxon>Dikarya</taxon>
        <taxon>Ascomycota</taxon>
        <taxon>Pezizomycotina</taxon>
        <taxon>Eurotiomycetes</taxon>
        <taxon>Chaetothyriomycetidae</taxon>
        <taxon>Chaetothyriales</taxon>
        <taxon>Herpotrichiellaceae</taxon>
        <taxon>Cladophialophora</taxon>
    </lineage>
</organism>
<gene>
    <name evidence="9" type="primary">NUP84</name>
    <name evidence="9" type="ORF">H2200_006290</name>
</gene>
<evidence type="ECO:0000256" key="8">
    <source>
        <dbReference type="SAM" id="MobiDB-lite"/>
    </source>
</evidence>
<dbReference type="Gene3D" id="1.10.3450.20">
    <property type="match status" value="1"/>
</dbReference>
<feature type="region of interest" description="Disordered" evidence="8">
    <location>
        <begin position="764"/>
        <end position="807"/>
    </location>
</feature>
<evidence type="ECO:0000256" key="1">
    <source>
        <dbReference type="ARBA" id="ARBA00022448"/>
    </source>
</evidence>
<dbReference type="GO" id="GO:0000973">
    <property type="term" value="P:post-transcriptional tethering of RNA polymerase II gene DNA at nuclear periphery"/>
    <property type="evidence" value="ECO:0007669"/>
    <property type="project" value="TreeGrafter"/>
</dbReference>
<dbReference type="PANTHER" id="PTHR13003:SF2">
    <property type="entry name" value="NUCLEAR PORE COMPLEX PROTEIN NUP107"/>
    <property type="match status" value="1"/>
</dbReference>
<dbReference type="Proteomes" id="UP001172673">
    <property type="component" value="Unassembled WGS sequence"/>
</dbReference>
<keyword evidence="4 7" id="KW-0811">Translocation</keyword>
<evidence type="ECO:0000256" key="2">
    <source>
        <dbReference type="ARBA" id="ARBA00022816"/>
    </source>
</evidence>
<keyword evidence="1 7" id="KW-0813">Transport</keyword>
<dbReference type="GO" id="GO:0006406">
    <property type="term" value="P:mRNA export from nucleus"/>
    <property type="evidence" value="ECO:0007669"/>
    <property type="project" value="TreeGrafter"/>
</dbReference>
<dbReference type="GO" id="GO:0006606">
    <property type="term" value="P:protein import into nucleus"/>
    <property type="evidence" value="ECO:0007669"/>
    <property type="project" value="TreeGrafter"/>
</dbReference>
<evidence type="ECO:0000256" key="4">
    <source>
        <dbReference type="ARBA" id="ARBA00023010"/>
    </source>
</evidence>
<evidence type="ECO:0000256" key="7">
    <source>
        <dbReference type="RuleBase" id="RU365072"/>
    </source>
</evidence>
<keyword evidence="3" id="KW-0653">Protein transport</keyword>
<evidence type="ECO:0000256" key="6">
    <source>
        <dbReference type="ARBA" id="ARBA00023242"/>
    </source>
</evidence>
<comment type="subunit">
    <text evidence="7">Part of the nuclear pore complex (NPC).</text>
</comment>
<keyword evidence="2" id="KW-0509">mRNA transport</keyword>
<evidence type="ECO:0000256" key="5">
    <source>
        <dbReference type="ARBA" id="ARBA00023132"/>
    </source>
</evidence>
<proteinExistence type="inferred from homology"/>
<comment type="function">
    <text evidence="7">Functions as a component of the nuclear pore complex (NPC).</text>
</comment>
<comment type="caution">
    <text evidence="9">The sequence shown here is derived from an EMBL/GenBank/DDBJ whole genome shotgun (WGS) entry which is preliminary data.</text>
</comment>
<keyword evidence="10" id="KW-1185">Reference proteome</keyword>
<feature type="compositionally biased region" description="Basic and acidic residues" evidence="8">
    <location>
        <begin position="797"/>
        <end position="807"/>
    </location>
</feature>
<protein>
    <recommendedName>
        <fullName evidence="7">Nuclear pore complex protein</fullName>
    </recommendedName>
</protein>
<comment type="subcellular location">
    <subcellularLocation>
        <location evidence="7">Nucleus</location>
        <location evidence="7">Nuclear pore complex</location>
    </subcellularLocation>
    <subcellularLocation>
        <location evidence="7">Nucleus membrane</location>
    </subcellularLocation>
</comment>
<feature type="compositionally biased region" description="Polar residues" evidence="8">
    <location>
        <begin position="1"/>
        <end position="14"/>
    </location>
</feature>
<evidence type="ECO:0000313" key="9">
    <source>
        <dbReference type="EMBL" id="KAJ9609960.1"/>
    </source>
</evidence>